<name>S3CB88_OPHP1</name>
<evidence type="ECO:0000313" key="4">
    <source>
        <dbReference type="Proteomes" id="UP000016923"/>
    </source>
</evidence>
<accession>S3CB88</accession>
<dbReference type="OrthoDB" id="414698at2759"/>
<evidence type="ECO:0000256" key="1">
    <source>
        <dbReference type="ARBA" id="ARBA00022801"/>
    </source>
</evidence>
<reference evidence="3 4" key="1">
    <citation type="journal article" date="2013" name="BMC Genomics">
        <title>The genome and transcriptome of the pine saprophyte Ophiostoma piceae, and a comparison with the bark beetle-associated pine pathogen Grosmannia clavigera.</title>
        <authorList>
            <person name="Haridas S."/>
            <person name="Wang Y."/>
            <person name="Lim L."/>
            <person name="Massoumi Alamouti S."/>
            <person name="Jackman S."/>
            <person name="Docking R."/>
            <person name="Robertson G."/>
            <person name="Birol I."/>
            <person name="Bohlmann J."/>
            <person name="Breuil C."/>
        </authorList>
    </citation>
    <scope>NUCLEOTIDE SEQUENCE [LARGE SCALE GENOMIC DNA]</scope>
    <source>
        <strain evidence="3 4">UAMH 11346</strain>
    </source>
</reference>
<dbReference type="InterPro" id="IPR050593">
    <property type="entry name" value="LovG"/>
</dbReference>
<dbReference type="GO" id="GO:0019748">
    <property type="term" value="P:secondary metabolic process"/>
    <property type="evidence" value="ECO:0007669"/>
    <property type="project" value="TreeGrafter"/>
</dbReference>
<keyword evidence="1" id="KW-0378">Hydrolase</keyword>
<gene>
    <name evidence="3" type="ORF">F503_05854</name>
</gene>
<dbReference type="VEuPathDB" id="FungiDB:F503_05854"/>
<dbReference type="InterPro" id="IPR029058">
    <property type="entry name" value="AB_hydrolase_fold"/>
</dbReference>
<dbReference type="HOGENOM" id="CLU_051938_4_1_1"/>
<dbReference type="GO" id="GO:0005634">
    <property type="term" value="C:nucleus"/>
    <property type="evidence" value="ECO:0007669"/>
    <property type="project" value="TreeGrafter"/>
</dbReference>
<sequence length="278" mass="30831">MRVLCFHGRGASADVFKSQTAALRSKLDDSYEFEFLDGPFKSASAPGIDKMFESGAYAWWEADTVEAIQAANVWLDDYLDAHGPYDIVMGFSQGCLFIASYLMHRQQDLAAARLDVPPPFKGAVFICGGLSFRSLESLGVDVPAEALDIERRSVSVLHRKTALFKNYANNPDQIQRGVGLWDDVSDLVHNMNAPLPTDDNVFGMNYATGFPKELFITLPVVNVFGIRDPRYTSAIQLAYTCRNRVMYDHKGGHDIPRTTEVSVKIAGLIKQLARDIGL</sequence>
<dbReference type="SUPFAM" id="SSF53474">
    <property type="entry name" value="alpha/beta-Hydrolases"/>
    <property type="match status" value="1"/>
</dbReference>
<dbReference type="EMBL" id="KE148146">
    <property type="protein sequence ID" value="EPE10759.1"/>
    <property type="molecule type" value="Genomic_DNA"/>
</dbReference>
<dbReference type="GO" id="GO:0005737">
    <property type="term" value="C:cytoplasm"/>
    <property type="evidence" value="ECO:0007669"/>
    <property type="project" value="TreeGrafter"/>
</dbReference>
<protein>
    <recommendedName>
        <fullName evidence="2">Serine hydrolase domain-containing protein</fullName>
    </recommendedName>
</protein>
<dbReference type="OMA" id="LHGHGTS"/>
<evidence type="ECO:0000313" key="3">
    <source>
        <dbReference type="EMBL" id="EPE10759.1"/>
    </source>
</evidence>
<dbReference type="eggNOG" id="KOG2551">
    <property type="taxonomic scope" value="Eukaryota"/>
</dbReference>
<dbReference type="Pfam" id="PF03959">
    <property type="entry name" value="FSH1"/>
    <property type="match status" value="1"/>
</dbReference>
<evidence type="ECO:0000259" key="2">
    <source>
        <dbReference type="Pfam" id="PF03959"/>
    </source>
</evidence>
<dbReference type="PANTHER" id="PTHR48070">
    <property type="entry name" value="ESTERASE OVCA2"/>
    <property type="match status" value="1"/>
</dbReference>
<dbReference type="GO" id="GO:0016787">
    <property type="term" value="F:hydrolase activity"/>
    <property type="evidence" value="ECO:0007669"/>
    <property type="project" value="UniProtKB-KW"/>
</dbReference>
<dbReference type="STRING" id="1262450.S3CB88"/>
<organism evidence="3 4">
    <name type="scientific">Ophiostoma piceae (strain UAMH 11346)</name>
    <name type="common">Sap stain fungus</name>
    <dbReference type="NCBI Taxonomy" id="1262450"/>
    <lineage>
        <taxon>Eukaryota</taxon>
        <taxon>Fungi</taxon>
        <taxon>Dikarya</taxon>
        <taxon>Ascomycota</taxon>
        <taxon>Pezizomycotina</taxon>
        <taxon>Sordariomycetes</taxon>
        <taxon>Sordariomycetidae</taxon>
        <taxon>Ophiostomatales</taxon>
        <taxon>Ophiostomataceae</taxon>
        <taxon>Ophiostoma</taxon>
    </lineage>
</organism>
<dbReference type="PANTHER" id="PTHR48070:SF7">
    <property type="entry name" value="SERINE HYDROLASE FSH DOMAIN-CONTAINING PROTEIN-RELATED"/>
    <property type="match status" value="1"/>
</dbReference>
<keyword evidence="4" id="KW-1185">Reference proteome</keyword>
<dbReference type="AlphaFoldDB" id="S3CB88"/>
<dbReference type="InterPro" id="IPR005645">
    <property type="entry name" value="FSH-like_dom"/>
</dbReference>
<proteinExistence type="predicted"/>
<feature type="domain" description="Serine hydrolase" evidence="2">
    <location>
        <begin position="1"/>
        <end position="263"/>
    </location>
</feature>
<dbReference type="Proteomes" id="UP000016923">
    <property type="component" value="Unassembled WGS sequence"/>
</dbReference>
<dbReference type="Gene3D" id="3.40.50.1820">
    <property type="entry name" value="alpha/beta hydrolase"/>
    <property type="match status" value="1"/>
</dbReference>